<protein>
    <submittedName>
        <fullName evidence="2">Uncharacterized protein</fullName>
    </submittedName>
</protein>
<feature type="compositionally biased region" description="Basic residues" evidence="1">
    <location>
        <begin position="1"/>
        <end position="14"/>
    </location>
</feature>
<proteinExistence type="predicted"/>
<accession>A0A059CF64</accession>
<sequence>MPKKRDQHRKRRTRCCLGSQLGPPHNSEPRRSEIQTEKARKRRAVDDTGSNQSKQIRSGKSRWDTSMQRGDETKA</sequence>
<organism evidence="2">
    <name type="scientific">Eucalyptus grandis</name>
    <name type="common">Flooded gum</name>
    <dbReference type="NCBI Taxonomy" id="71139"/>
    <lineage>
        <taxon>Eukaryota</taxon>
        <taxon>Viridiplantae</taxon>
        <taxon>Streptophyta</taxon>
        <taxon>Embryophyta</taxon>
        <taxon>Tracheophyta</taxon>
        <taxon>Spermatophyta</taxon>
        <taxon>Magnoliopsida</taxon>
        <taxon>eudicotyledons</taxon>
        <taxon>Gunneridae</taxon>
        <taxon>Pentapetalae</taxon>
        <taxon>rosids</taxon>
        <taxon>malvids</taxon>
        <taxon>Myrtales</taxon>
        <taxon>Myrtaceae</taxon>
        <taxon>Myrtoideae</taxon>
        <taxon>Eucalypteae</taxon>
        <taxon>Eucalyptus</taxon>
    </lineage>
</organism>
<evidence type="ECO:0000313" key="2">
    <source>
        <dbReference type="EMBL" id="KCW76811.1"/>
    </source>
</evidence>
<dbReference type="AlphaFoldDB" id="A0A059CF64"/>
<dbReference type="EMBL" id="KK198756">
    <property type="protein sequence ID" value="KCW76811.1"/>
    <property type="molecule type" value="Genomic_DNA"/>
</dbReference>
<gene>
    <name evidence="2" type="ORF">EUGRSUZ_D01167</name>
</gene>
<name>A0A059CF64_EUCGR</name>
<dbReference type="Gramene" id="KCW76811">
    <property type="protein sequence ID" value="KCW76811"/>
    <property type="gene ID" value="EUGRSUZ_D01167"/>
</dbReference>
<feature type="compositionally biased region" description="Basic and acidic residues" evidence="1">
    <location>
        <begin position="27"/>
        <end position="38"/>
    </location>
</feature>
<feature type="region of interest" description="Disordered" evidence="1">
    <location>
        <begin position="1"/>
        <end position="75"/>
    </location>
</feature>
<dbReference type="InParanoid" id="A0A059CF64"/>
<feature type="compositionally biased region" description="Polar residues" evidence="1">
    <location>
        <begin position="48"/>
        <end position="68"/>
    </location>
</feature>
<evidence type="ECO:0000256" key="1">
    <source>
        <dbReference type="SAM" id="MobiDB-lite"/>
    </source>
</evidence>
<reference evidence="2" key="1">
    <citation type="submission" date="2013-07" db="EMBL/GenBank/DDBJ databases">
        <title>The genome of Eucalyptus grandis.</title>
        <authorList>
            <person name="Schmutz J."/>
            <person name="Hayes R."/>
            <person name="Myburg A."/>
            <person name="Tuskan G."/>
            <person name="Grattapaglia D."/>
            <person name="Rokhsar D.S."/>
        </authorList>
    </citation>
    <scope>NUCLEOTIDE SEQUENCE</scope>
    <source>
        <tissue evidence="2">Leaf extractions</tissue>
    </source>
</reference>